<feature type="transmembrane region" description="Helical" evidence="2">
    <location>
        <begin position="168"/>
        <end position="187"/>
    </location>
</feature>
<protein>
    <recommendedName>
        <fullName evidence="5">PGF-pre-PGF domain-containing protein</fullName>
    </recommendedName>
</protein>
<dbReference type="EMBL" id="CP037968">
    <property type="protein sequence ID" value="QYZ78748.1"/>
    <property type="molecule type" value="Genomic_DNA"/>
</dbReference>
<evidence type="ECO:0000313" key="4">
    <source>
        <dbReference type="Proteomes" id="UP000826709"/>
    </source>
</evidence>
<feature type="region of interest" description="Disordered" evidence="1">
    <location>
        <begin position="137"/>
        <end position="161"/>
    </location>
</feature>
<proteinExistence type="predicted"/>
<sequence length="190" mass="19999">MDEPAAVVSSDRIATLSVPEGTAAHNSEGTPLDEITIRPASPGEVPDAAGVTGFVAAGYTYLCGPAGATFDPAITLTFEIPAEKWKDLKEGDLTVRWYNAEAGRWEEIPTTIDYETMTVTAEVSHFSTFALFTAAQTPSAGDDDRPAAQVTDANGVEAPRGETTDRTLPIVTGVLLIVVVAGAAIYLKKK</sequence>
<dbReference type="OrthoDB" id="112408at2157"/>
<reference evidence="3" key="1">
    <citation type="journal article" date="2005" name="Int. J. Syst. Evol. Microbiol.">
        <title>Methanofollis formosanus sp. nov., isolated from a fish pond.</title>
        <authorList>
            <person name="Wu S.Y."/>
            <person name="Chen S.C."/>
            <person name="Lai M.C."/>
        </authorList>
    </citation>
    <scope>NUCLEOTIDE SEQUENCE</scope>
    <source>
        <strain evidence="3">ML15</strain>
    </source>
</reference>
<dbReference type="KEGG" id="mfk:E2N92_04540"/>
<accession>A0A8G1EFG1</accession>
<keyword evidence="2" id="KW-1133">Transmembrane helix</keyword>
<gene>
    <name evidence="3" type="ORF">E2N92_04540</name>
</gene>
<organism evidence="3 4">
    <name type="scientific">Methanofollis formosanus</name>
    <dbReference type="NCBI Taxonomy" id="299308"/>
    <lineage>
        <taxon>Archaea</taxon>
        <taxon>Methanobacteriati</taxon>
        <taxon>Methanobacteriota</taxon>
        <taxon>Stenosarchaea group</taxon>
        <taxon>Methanomicrobia</taxon>
        <taxon>Methanomicrobiales</taxon>
        <taxon>Methanomicrobiaceae</taxon>
        <taxon>Methanofollis</taxon>
    </lineage>
</organism>
<evidence type="ECO:0000256" key="1">
    <source>
        <dbReference type="SAM" id="MobiDB-lite"/>
    </source>
</evidence>
<keyword evidence="2" id="KW-0472">Membrane</keyword>
<evidence type="ECO:0000313" key="3">
    <source>
        <dbReference type="EMBL" id="QYZ78748.1"/>
    </source>
</evidence>
<evidence type="ECO:0000256" key="2">
    <source>
        <dbReference type="SAM" id="Phobius"/>
    </source>
</evidence>
<keyword evidence="4" id="KW-1185">Reference proteome</keyword>
<name>A0A8G1EFG1_9EURY</name>
<dbReference type="AlphaFoldDB" id="A0A8G1EFG1"/>
<keyword evidence="2" id="KW-0812">Transmembrane</keyword>
<dbReference type="Gene3D" id="2.60.220.30">
    <property type="match status" value="1"/>
</dbReference>
<dbReference type="Proteomes" id="UP000826709">
    <property type="component" value="Chromosome"/>
</dbReference>
<dbReference type="RefSeq" id="WP_220682507.1">
    <property type="nucleotide sequence ID" value="NZ_CP037968.1"/>
</dbReference>
<evidence type="ECO:0008006" key="5">
    <source>
        <dbReference type="Google" id="ProtNLM"/>
    </source>
</evidence>
<reference evidence="3" key="2">
    <citation type="submission" date="2019-03" db="EMBL/GenBank/DDBJ databases">
        <authorList>
            <person name="Chen S.-C."/>
            <person name="Wu S.-Y."/>
            <person name="Lai M.-C."/>
        </authorList>
    </citation>
    <scope>NUCLEOTIDE SEQUENCE</scope>
    <source>
        <strain evidence="3">ML15</strain>
    </source>
</reference>